<evidence type="ECO:0000259" key="12">
    <source>
        <dbReference type="Pfam" id="PF07055"/>
    </source>
</evidence>
<dbReference type="InterPro" id="IPR024906">
    <property type="entry name" value="Eno_Rdtase_FAD-bd_dom"/>
</dbReference>
<comment type="catalytic activity">
    <reaction evidence="9">
        <text>a 2,3-saturated acyl-[ACP] + NAD(+) = a (2E)-enoyl-[ACP] + NADH + H(+)</text>
        <dbReference type="Rhea" id="RHEA:10240"/>
        <dbReference type="Rhea" id="RHEA-COMP:9925"/>
        <dbReference type="Rhea" id="RHEA-COMP:9926"/>
        <dbReference type="ChEBI" id="CHEBI:15378"/>
        <dbReference type="ChEBI" id="CHEBI:57540"/>
        <dbReference type="ChEBI" id="CHEBI:57945"/>
        <dbReference type="ChEBI" id="CHEBI:78784"/>
        <dbReference type="ChEBI" id="CHEBI:78785"/>
        <dbReference type="EC" id="1.3.1.9"/>
    </reaction>
</comment>
<proteinExistence type="inferred from homology"/>
<feature type="binding site" evidence="11">
    <location>
        <position position="232"/>
    </location>
    <ligand>
        <name>substrate</name>
    </ligand>
</feature>
<organism evidence="15 16">
    <name type="scientific">Paenibacillus agaridevorans</name>
    <dbReference type="NCBI Taxonomy" id="171404"/>
    <lineage>
        <taxon>Bacteria</taxon>
        <taxon>Bacillati</taxon>
        <taxon>Bacillota</taxon>
        <taxon>Bacilli</taxon>
        <taxon>Bacillales</taxon>
        <taxon>Paenibacillaceae</taxon>
        <taxon>Paenibacillus</taxon>
    </lineage>
</organism>
<keyword evidence="5 11" id="KW-0520">NAD</keyword>
<dbReference type="GO" id="GO:0006633">
    <property type="term" value="P:fatty acid biosynthetic process"/>
    <property type="evidence" value="ECO:0007669"/>
    <property type="project" value="UniProtKB-UniRule"/>
</dbReference>
<dbReference type="GO" id="GO:0051287">
    <property type="term" value="F:NAD binding"/>
    <property type="evidence" value="ECO:0007669"/>
    <property type="project" value="UniProtKB-UniRule"/>
</dbReference>
<protein>
    <recommendedName>
        <fullName evidence="11">Trans-2-enoyl-CoA reductase [NADH]</fullName>
        <shortName evidence="11">TER</shortName>
        <ecNumber evidence="11">1.3.1.44</ecNumber>
    </recommendedName>
</protein>
<dbReference type="Pfam" id="PF12241">
    <property type="entry name" value="Enoyl_reductase"/>
    <property type="match status" value="1"/>
</dbReference>
<dbReference type="InterPro" id="IPR024910">
    <property type="entry name" value="Enoyl-CoA_Rdtase_cat_dom"/>
</dbReference>
<evidence type="ECO:0000313" key="16">
    <source>
        <dbReference type="Proteomes" id="UP000245202"/>
    </source>
</evidence>
<comment type="function">
    <text evidence="11">Involved in the fatty acid synthesis (FAS II). Catalyzes the reduction of a carbon-carbon double bond in an enoyl moiety that is covalently linked to a coenzyme A (CoA).</text>
</comment>
<comment type="similarity">
    <text evidence="10 11">Belongs to the TER reductase family.</text>
</comment>
<evidence type="ECO:0000256" key="6">
    <source>
        <dbReference type="ARBA" id="ARBA00023098"/>
    </source>
</evidence>
<dbReference type="NCBIfam" id="NF043048">
    <property type="entry name" value="EnoyACPredFabV"/>
    <property type="match status" value="1"/>
</dbReference>
<dbReference type="Pfam" id="PF07055">
    <property type="entry name" value="Eno-Rase_FAD_bd"/>
    <property type="match status" value="1"/>
</dbReference>
<dbReference type="Pfam" id="PF12242">
    <property type="entry name" value="Eno-Rase_NADH_b"/>
    <property type="match status" value="1"/>
</dbReference>
<feature type="binding site" evidence="11">
    <location>
        <begin position="55"/>
        <end position="60"/>
    </location>
    <ligand>
        <name>NAD(+)</name>
        <dbReference type="ChEBI" id="CHEBI:57540"/>
    </ligand>
</feature>
<keyword evidence="3 11" id="KW-0276">Fatty acid metabolism</keyword>
<evidence type="ECO:0000256" key="1">
    <source>
        <dbReference type="ARBA" id="ARBA00011245"/>
    </source>
</evidence>
<feature type="binding site" evidence="11">
    <location>
        <position position="251"/>
    </location>
    <ligand>
        <name>NAD(+)</name>
        <dbReference type="ChEBI" id="CHEBI:57540"/>
    </ligand>
</feature>
<feature type="binding site" evidence="11">
    <location>
        <begin position="118"/>
        <end position="119"/>
    </location>
    <ligand>
        <name>NAD(+)</name>
        <dbReference type="ChEBI" id="CHEBI:57540"/>
    </ligand>
</feature>
<sequence length="404" mass="44162">MKRKEYPNMIIQPKTRGFICTTAHPEGCAKQVQRQIDYVKGQPALTGPRNVLVIGASTGYGLASRIVSAFGAGANTVGVYFDKAAEGARTASAGWYNSAAFEQAAAAAGTKSYSIVGDAFSDEIKAKTIDLIRTELGKIDLIVYSVASPRRTHPKTGETFSSVIKPLGETYSNKTVNFHNGDVSIATIEPATDDELRQTIAVMGGEDWQMWIDELSAAGVLENDVTTVAYSYIGPEITHAVYREGTIGAAKNDLETTAQRLNSQLSATGGRAFVSVNKALVTQSSSAIPVVPLYISALYKVMKEKGLHEGCIEQMYRLFSERLYASNGVAVDEKGLIRVDDWEMKPEIQAEVAQLWADLTTENVYELSDLEGYRREFFQLFGFETDGIDYEADVNQDVNIPNLR</sequence>
<dbReference type="HAMAP" id="MF_01838">
    <property type="entry name" value="FabV_reductase"/>
    <property type="match status" value="1"/>
</dbReference>
<evidence type="ECO:0000256" key="2">
    <source>
        <dbReference type="ARBA" id="ARBA00022516"/>
    </source>
</evidence>
<evidence type="ECO:0000259" key="13">
    <source>
        <dbReference type="Pfam" id="PF12241"/>
    </source>
</evidence>
<accession>A0A2R5F600</accession>
<dbReference type="GO" id="GO:0004318">
    <property type="term" value="F:enoyl-[acyl-carrier-protein] reductase (NADH) activity"/>
    <property type="evidence" value="ECO:0007669"/>
    <property type="project" value="UniProtKB-EC"/>
</dbReference>
<comment type="caution">
    <text evidence="15">The sequence shown here is derived from an EMBL/GenBank/DDBJ whole genome shotgun (WGS) entry which is preliminary data.</text>
</comment>
<feature type="domain" description="Enoyl reductase FAD binding" evidence="12">
    <location>
        <begin position="331"/>
        <end position="394"/>
    </location>
</feature>
<evidence type="ECO:0000256" key="9">
    <source>
        <dbReference type="ARBA" id="ARBA00048572"/>
    </source>
</evidence>
<evidence type="ECO:0000313" key="15">
    <source>
        <dbReference type="EMBL" id="GBG12333.1"/>
    </source>
</evidence>
<gene>
    <name evidence="11" type="primary">fabV</name>
    <name evidence="15" type="ORF">PAT3040_07206</name>
</gene>
<evidence type="ECO:0000256" key="8">
    <source>
        <dbReference type="ARBA" id="ARBA00048302"/>
    </source>
</evidence>
<comment type="caution">
    <text evidence="11">Lacks conserved residue(s) required for the propagation of feature annotation.</text>
</comment>
<dbReference type="UniPathway" id="UPA00094"/>
<keyword evidence="7 11" id="KW-0275">Fatty acid biosynthesis</keyword>
<dbReference type="InterPro" id="IPR050048">
    <property type="entry name" value="FabV-like_NADH_b"/>
</dbReference>
<keyword evidence="2 11" id="KW-0444">Lipid biosynthesis</keyword>
<comment type="pathway">
    <text evidence="11">Lipid metabolism; fatty acid biosynthesis.</text>
</comment>
<feature type="domain" description="Trans-2-enoyl-CoA reductase catalytic" evidence="13">
    <location>
        <begin position="89"/>
        <end position="324"/>
    </location>
</feature>
<dbReference type="AlphaFoldDB" id="A0A2R5F600"/>
<dbReference type="PANTHER" id="PTHR37480">
    <property type="entry name" value="ENOYL-[ACYL-CARRIER-PROTEIN] REDUCTASE [NADH]"/>
    <property type="match status" value="1"/>
</dbReference>
<evidence type="ECO:0000256" key="3">
    <source>
        <dbReference type="ARBA" id="ARBA00022832"/>
    </source>
</evidence>
<evidence type="ECO:0000256" key="5">
    <source>
        <dbReference type="ARBA" id="ARBA00023027"/>
    </source>
</evidence>
<dbReference type="InterPro" id="IPR010758">
    <property type="entry name" value="Trans-2-enoyl-CoA_reductase"/>
</dbReference>
<evidence type="ECO:0000256" key="4">
    <source>
        <dbReference type="ARBA" id="ARBA00023002"/>
    </source>
</evidence>
<dbReference type="Proteomes" id="UP000245202">
    <property type="component" value="Unassembled WGS sequence"/>
</dbReference>
<dbReference type="EMBL" id="BDQX01000458">
    <property type="protein sequence ID" value="GBG12333.1"/>
    <property type="molecule type" value="Genomic_DNA"/>
</dbReference>
<dbReference type="EC" id="1.3.1.44" evidence="11"/>
<dbReference type="Gene3D" id="3.40.50.720">
    <property type="entry name" value="NAD(P)-binding Rossmann-like Domain"/>
    <property type="match status" value="1"/>
</dbReference>
<feature type="domain" description="Trans-2-enoyl-CoA reductase-like NAD(P)H binding" evidence="14">
    <location>
        <begin position="10"/>
        <end position="86"/>
    </location>
</feature>
<dbReference type="NCBIfam" id="NF010177">
    <property type="entry name" value="PRK13656.1"/>
    <property type="match status" value="1"/>
</dbReference>
<dbReference type="FunFam" id="3.40.50.720:FF:000221">
    <property type="entry name" value="Enoyl-[acyl-carrier-protein] reductase [NADH]"/>
    <property type="match status" value="1"/>
</dbReference>
<dbReference type="GO" id="GO:0050343">
    <property type="term" value="F:trans-2-enoyl-CoA reductase (NADH) activity"/>
    <property type="evidence" value="ECO:0007669"/>
    <property type="project" value="UniProtKB-UniRule"/>
</dbReference>
<keyword evidence="6 11" id="KW-0443">Lipid metabolism</keyword>
<evidence type="ECO:0000259" key="14">
    <source>
        <dbReference type="Pfam" id="PF12242"/>
    </source>
</evidence>
<keyword evidence="4 11" id="KW-0560">Oxidoreductase</keyword>
<feature type="binding site" evidence="11">
    <location>
        <begin position="146"/>
        <end position="147"/>
    </location>
    <ligand>
        <name>NAD(+)</name>
        <dbReference type="ChEBI" id="CHEBI:57540"/>
    </ligand>
</feature>
<name>A0A2R5F600_9BACL</name>
<evidence type="ECO:0000256" key="10">
    <source>
        <dbReference type="ARBA" id="ARBA00060887"/>
    </source>
</evidence>
<feature type="active site" description="Proton donor" evidence="11">
    <location>
        <position position="242"/>
    </location>
</feature>
<comment type="subunit">
    <text evidence="1 11">Monomer.</text>
</comment>
<reference evidence="15 16" key="1">
    <citation type="submission" date="2017-08" db="EMBL/GenBank/DDBJ databases">
        <title>Substantial Increase in Enzyme Production by Combined Drug-Resistance Mutations in Paenibacillus agaridevorans.</title>
        <authorList>
            <person name="Tanaka Y."/>
            <person name="Funane K."/>
            <person name="Hosaka T."/>
            <person name="Shiwa Y."/>
            <person name="Fujita N."/>
            <person name="Miyazaki T."/>
            <person name="Yoshikawa H."/>
            <person name="Murakami K."/>
            <person name="Kasahara K."/>
            <person name="Inaoka T."/>
            <person name="Hiraga Y."/>
            <person name="Ochi K."/>
        </authorList>
    </citation>
    <scope>NUCLEOTIDE SEQUENCE [LARGE SCALE GENOMIC DNA]</scope>
    <source>
        <strain evidence="15 16">T-3040</strain>
    </source>
</reference>
<keyword evidence="16" id="KW-1185">Reference proteome</keyword>
<evidence type="ECO:0000256" key="7">
    <source>
        <dbReference type="ARBA" id="ARBA00023160"/>
    </source>
</evidence>
<feature type="binding site" evidence="11">
    <location>
        <begin position="280"/>
        <end position="282"/>
    </location>
    <ligand>
        <name>NAD(+)</name>
        <dbReference type="ChEBI" id="CHEBI:57540"/>
    </ligand>
</feature>
<comment type="catalytic activity">
    <reaction evidence="8 11">
        <text>a 2,3-saturated acyl-CoA + NAD(+) = a (2E)-enoyl-CoA + NADH + H(+)</text>
        <dbReference type="Rhea" id="RHEA:18177"/>
        <dbReference type="ChEBI" id="CHEBI:15378"/>
        <dbReference type="ChEBI" id="CHEBI:57540"/>
        <dbReference type="ChEBI" id="CHEBI:57945"/>
        <dbReference type="ChEBI" id="CHEBI:58856"/>
        <dbReference type="ChEBI" id="CHEBI:65111"/>
        <dbReference type="EC" id="1.3.1.44"/>
    </reaction>
</comment>
<evidence type="ECO:0000256" key="11">
    <source>
        <dbReference type="HAMAP-Rule" id="MF_01838"/>
    </source>
</evidence>
<dbReference type="PANTHER" id="PTHR37480:SF1">
    <property type="entry name" value="ENOYL-[ACYL-CARRIER-PROTEIN] REDUCTASE [NADH]"/>
    <property type="match status" value="1"/>
</dbReference>